<dbReference type="OrthoDB" id="1597724at2759"/>
<reference evidence="1" key="1">
    <citation type="submission" date="2021-02" db="EMBL/GenBank/DDBJ databases">
        <authorList>
            <person name="Nowell W R."/>
        </authorList>
    </citation>
    <scope>NUCLEOTIDE SEQUENCE</scope>
</reference>
<comment type="caution">
    <text evidence="1">The sequence shown here is derived from an EMBL/GenBank/DDBJ whole genome shotgun (WGS) entry which is preliminary data.</text>
</comment>
<gene>
    <name evidence="1" type="ORF">SRO942_LOCUS48080</name>
</gene>
<evidence type="ECO:0000313" key="1">
    <source>
        <dbReference type="EMBL" id="CAF4579454.1"/>
    </source>
</evidence>
<name>A0A8S2Z044_9BILA</name>
<dbReference type="AlphaFoldDB" id="A0A8S2Z044"/>
<protein>
    <submittedName>
        <fullName evidence="1">Uncharacterized protein</fullName>
    </submittedName>
</protein>
<proteinExistence type="predicted"/>
<accession>A0A8S2Z044</accession>
<organism evidence="1 2">
    <name type="scientific">Didymodactylos carnosus</name>
    <dbReference type="NCBI Taxonomy" id="1234261"/>
    <lineage>
        <taxon>Eukaryota</taxon>
        <taxon>Metazoa</taxon>
        <taxon>Spiralia</taxon>
        <taxon>Gnathifera</taxon>
        <taxon>Rotifera</taxon>
        <taxon>Eurotatoria</taxon>
        <taxon>Bdelloidea</taxon>
        <taxon>Philodinida</taxon>
        <taxon>Philodinidae</taxon>
        <taxon>Didymodactylos</taxon>
    </lineage>
</organism>
<feature type="non-terminal residue" evidence="1">
    <location>
        <position position="156"/>
    </location>
</feature>
<dbReference type="EMBL" id="CAJOBC010122210">
    <property type="protein sequence ID" value="CAF4579454.1"/>
    <property type="molecule type" value="Genomic_DNA"/>
</dbReference>
<dbReference type="Proteomes" id="UP000681722">
    <property type="component" value="Unassembled WGS sequence"/>
</dbReference>
<evidence type="ECO:0000313" key="2">
    <source>
        <dbReference type="Proteomes" id="UP000681722"/>
    </source>
</evidence>
<sequence length="156" mass="18239">IAYYKDVTIVILDTEGLLSLEDSSLEGLVGMSIYAKLLQSSPLKLYLLFVLRDQMDRNKKIFCEQLTQFKDNLQTSSRFLKVSIDDELEIKHENIVLLPSAFSEDVNSDLNIEQRWRNQTFSIKINELRLNIFHSLNKQIIKQNHGHKDFDCLYNN</sequence>